<dbReference type="PROSITE" id="PS51746">
    <property type="entry name" value="PPM_2"/>
    <property type="match status" value="1"/>
</dbReference>
<proteinExistence type="predicted"/>
<dbReference type="RefSeq" id="WP_074632042.1">
    <property type="nucleotide sequence ID" value="NZ_FNKY01000001.1"/>
</dbReference>
<evidence type="ECO:0000259" key="1">
    <source>
        <dbReference type="PROSITE" id="PS51746"/>
    </source>
</evidence>
<organism evidence="2 3">
    <name type="scientific">Nitrosospira multiformis</name>
    <dbReference type="NCBI Taxonomy" id="1231"/>
    <lineage>
        <taxon>Bacteria</taxon>
        <taxon>Pseudomonadati</taxon>
        <taxon>Pseudomonadota</taxon>
        <taxon>Betaproteobacteria</taxon>
        <taxon>Nitrosomonadales</taxon>
        <taxon>Nitrosomonadaceae</taxon>
        <taxon>Nitrosospira</taxon>
    </lineage>
</organism>
<protein>
    <submittedName>
        <fullName evidence="2">Protein phosphatase</fullName>
    </submittedName>
</protein>
<dbReference type="PANTHER" id="PTHR47992">
    <property type="entry name" value="PROTEIN PHOSPHATASE"/>
    <property type="match status" value="1"/>
</dbReference>
<dbReference type="SMART" id="SM00332">
    <property type="entry name" value="PP2Cc"/>
    <property type="match status" value="1"/>
</dbReference>
<comment type="caution">
    <text evidence="2">The sequence shown here is derived from an EMBL/GenBank/DDBJ whole genome shotgun (WGS) entry which is preliminary data.</text>
</comment>
<gene>
    <name evidence="2" type="ORF">SAMN05216402_1851</name>
</gene>
<evidence type="ECO:0000313" key="3">
    <source>
        <dbReference type="Proteomes" id="UP000183471"/>
    </source>
</evidence>
<feature type="domain" description="PPM-type phosphatase" evidence="1">
    <location>
        <begin position="6"/>
        <end position="241"/>
    </location>
</feature>
<reference evidence="2 3" key="1">
    <citation type="submission" date="2016-10" db="EMBL/GenBank/DDBJ databases">
        <authorList>
            <person name="Varghese N."/>
            <person name="Submissions S."/>
        </authorList>
    </citation>
    <scope>NUCLEOTIDE SEQUENCE [LARGE SCALE GENOMIC DNA]</scope>
    <source>
        <strain evidence="2 3">Nl1</strain>
    </source>
</reference>
<dbReference type="SMART" id="SM00331">
    <property type="entry name" value="PP2C_SIG"/>
    <property type="match status" value="1"/>
</dbReference>
<dbReference type="InterPro" id="IPR036457">
    <property type="entry name" value="PPM-type-like_dom_sf"/>
</dbReference>
<dbReference type="EMBL" id="FNKY01000001">
    <property type="protein sequence ID" value="SDQ68569.1"/>
    <property type="molecule type" value="Genomic_DNA"/>
</dbReference>
<sequence>MVRLLSAGATDLGLRRGNNEDAYLAMPELGFFAIADGMGGEAAGETASRYFIETAQAAFRSEVPSSEETNYALVQKVFSCSNKRIFEHAEQNPDDHGMGCTGDLLAFYRDRYVIGHVGDSRVYLLRDGSLRQLTRDHSLVQLQVDRGMLTPEEARNHPRKNILLRALGTDPAVSFDMLEGSGLNGDIFLLCSDGLTDMVDDAAIQDTLVSTETISQKVKSLIGTALSAGGRDNITVILCEVQMNGAVESSSGAA</sequence>
<accession>A0ABY0TDY7</accession>
<keyword evidence="3" id="KW-1185">Reference proteome</keyword>
<dbReference type="Pfam" id="PF13672">
    <property type="entry name" value="PP2C_2"/>
    <property type="match status" value="1"/>
</dbReference>
<evidence type="ECO:0000313" key="2">
    <source>
        <dbReference type="EMBL" id="SDQ68569.1"/>
    </source>
</evidence>
<dbReference type="CDD" id="cd00143">
    <property type="entry name" value="PP2Cc"/>
    <property type="match status" value="1"/>
</dbReference>
<dbReference type="InterPro" id="IPR001932">
    <property type="entry name" value="PPM-type_phosphatase-like_dom"/>
</dbReference>
<name>A0ABY0TDY7_9PROT</name>
<dbReference type="NCBIfam" id="NF033484">
    <property type="entry name" value="Stp1_PP2C_phos"/>
    <property type="match status" value="1"/>
</dbReference>
<dbReference type="InterPro" id="IPR015655">
    <property type="entry name" value="PP2C"/>
</dbReference>
<dbReference type="SUPFAM" id="SSF81606">
    <property type="entry name" value="PP2C-like"/>
    <property type="match status" value="1"/>
</dbReference>
<dbReference type="Gene3D" id="3.60.40.10">
    <property type="entry name" value="PPM-type phosphatase domain"/>
    <property type="match status" value="1"/>
</dbReference>
<dbReference type="Proteomes" id="UP000183471">
    <property type="component" value="Unassembled WGS sequence"/>
</dbReference>